<dbReference type="Proteomes" id="UP001597380">
    <property type="component" value="Unassembled WGS sequence"/>
</dbReference>
<protein>
    <recommendedName>
        <fullName evidence="5">Lipoprotein</fullName>
    </recommendedName>
</protein>
<gene>
    <name evidence="3" type="ORF">ACFSJ3_07525</name>
</gene>
<feature type="compositionally biased region" description="Basic and acidic residues" evidence="1">
    <location>
        <begin position="468"/>
        <end position="477"/>
    </location>
</feature>
<evidence type="ECO:0008006" key="5">
    <source>
        <dbReference type="Google" id="ProtNLM"/>
    </source>
</evidence>
<feature type="chain" id="PRO_5045772695" description="Lipoprotein" evidence="2">
    <location>
        <begin position="18"/>
        <end position="477"/>
    </location>
</feature>
<dbReference type="EMBL" id="JBHUHT010000010">
    <property type="protein sequence ID" value="MFD2095831.1"/>
    <property type="molecule type" value="Genomic_DNA"/>
</dbReference>
<organism evidence="3 4">
    <name type="scientific">Corallincola platygyrae</name>
    <dbReference type="NCBI Taxonomy" id="1193278"/>
    <lineage>
        <taxon>Bacteria</taxon>
        <taxon>Pseudomonadati</taxon>
        <taxon>Pseudomonadota</taxon>
        <taxon>Gammaproteobacteria</taxon>
        <taxon>Alteromonadales</taxon>
        <taxon>Psychromonadaceae</taxon>
        <taxon>Corallincola</taxon>
    </lineage>
</organism>
<keyword evidence="2" id="KW-0732">Signal</keyword>
<keyword evidence="4" id="KW-1185">Reference proteome</keyword>
<feature type="signal peptide" evidence="2">
    <location>
        <begin position="1"/>
        <end position="17"/>
    </location>
</feature>
<evidence type="ECO:0000313" key="4">
    <source>
        <dbReference type="Proteomes" id="UP001597380"/>
    </source>
</evidence>
<comment type="caution">
    <text evidence="3">The sequence shown here is derived from an EMBL/GenBank/DDBJ whole genome shotgun (WGS) entry which is preliminary data.</text>
</comment>
<evidence type="ECO:0000256" key="2">
    <source>
        <dbReference type="SAM" id="SignalP"/>
    </source>
</evidence>
<evidence type="ECO:0000313" key="3">
    <source>
        <dbReference type="EMBL" id="MFD2095831.1"/>
    </source>
</evidence>
<sequence length="477" mass="52448">MKINGLVIALLATGLSACGGGGGSGSSAGGGTAKSFTVTSLYENACGETLPNPNSQLVIHNKDGSAEQIINADADGKIIVETDLTQLTYSVVMEKVSALSGYDELQIRSFESYPAKDRTFTTYREDAGNCDCHNLGFGITITADEPILAEGTVNGSDASPVYLDDYSWLTTQSFCLNDYDEPAQVSVKARLADNSGYLFGQFDVVKGNKEDVYVHLTRKATTASEFMLSPDQYVRLHSKDRSIVYSQRNDFNFSPVYLPDEPRSDEVYYHYCDFQSYRTQDGNIIFPSRSAFSQPLTDAECSTESFQNEVVTLVGADESGIYYQSQLSFAPNTEFVQLTYEVNHPRASTISWLLYGPANNESIPLFQLTPEIDELADLITNVRANLTLEYFHGFNNFTDLAENVLTANALYAESVPKFSSEPIRTSVWVAEFIPSTPISSFSENLEKIAAKAANRPKLDSLPPAKPSEIIHTEDLTH</sequence>
<dbReference type="RefSeq" id="WP_345340773.1">
    <property type="nucleotide sequence ID" value="NZ_BAABLI010000016.1"/>
</dbReference>
<feature type="region of interest" description="Disordered" evidence="1">
    <location>
        <begin position="456"/>
        <end position="477"/>
    </location>
</feature>
<dbReference type="PROSITE" id="PS51257">
    <property type="entry name" value="PROKAR_LIPOPROTEIN"/>
    <property type="match status" value="1"/>
</dbReference>
<proteinExistence type="predicted"/>
<evidence type="ECO:0000256" key="1">
    <source>
        <dbReference type="SAM" id="MobiDB-lite"/>
    </source>
</evidence>
<reference evidence="4" key="1">
    <citation type="journal article" date="2019" name="Int. J. Syst. Evol. Microbiol.">
        <title>The Global Catalogue of Microorganisms (GCM) 10K type strain sequencing project: providing services to taxonomists for standard genome sequencing and annotation.</title>
        <authorList>
            <consortium name="The Broad Institute Genomics Platform"/>
            <consortium name="The Broad Institute Genome Sequencing Center for Infectious Disease"/>
            <person name="Wu L."/>
            <person name="Ma J."/>
        </authorList>
    </citation>
    <scope>NUCLEOTIDE SEQUENCE [LARGE SCALE GENOMIC DNA]</scope>
    <source>
        <strain evidence="4">CGMCC 1.10992</strain>
    </source>
</reference>
<accession>A0ABW4XMV9</accession>
<name>A0ABW4XMV9_9GAMM</name>